<evidence type="ECO:0000256" key="2">
    <source>
        <dbReference type="ARBA" id="ARBA00022840"/>
    </source>
</evidence>
<dbReference type="Pfam" id="PF01877">
    <property type="entry name" value="RNA_binding"/>
    <property type="match status" value="1"/>
</dbReference>
<dbReference type="Gene3D" id="3.40.50.300">
    <property type="entry name" value="P-loop containing nucleotide triphosphate hydrolases"/>
    <property type="match status" value="1"/>
</dbReference>
<keyword evidence="2 3" id="KW-0067">ATP-binding</keyword>
<dbReference type="Gene3D" id="3.30.1440.10">
    <property type="match status" value="1"/>
</dbReference>
<dbReference type="HAMAP" id="MF_01111">
    <property type="entry name" value="UPF0200"/>
    <property type="match status" value="1"/>
</dbReference>
<evidence type="ECO:0000313" key="5">
    <source>
        <dbReference type="EMBL" id="HEH35623.1"/>
    </source>
</evidence>
<proteinExistence type="inferred from homology"/>
<keyword evidence="1 3" id="KW-0547">Nucleotide-binding</keyword>
<gene>
    <name evidence="5" type="primary">fliE</name>
    <name evidence="5" type="ORF">ENP88_05675</name>
</gene>
<comment type="similarity">
    <text evidence="4">Belongs to the UPF0201 family.</text>
</comment>
<keyword evidence="5" id="KW-0282">Flagellum</keyword>
<dbReference type="EMBL" id="DSLA01000092">
    <property type="protein sequence ID" value="HEH35623.1"/>
    <property type="molecule type" value="Genomic_DNA"/>
</dbReference>
<feature type="binding site" evidence="3">
    <location>
        <begin position="7"/>
        <end position="14"/>
    </location>
    <ligand>
        <name>ATP</name>
        <dbReference type="ChEBI" id="CHEBI:30616"/>
    </ligand>
</feature>
<name>A0A7J2TJ61_ARCFL</name>
<keyword evidence="5" id="KW-0969">Cilium</keyword>
<dbReference type="InterPro" id="IPR022970">
    <property type="entry name" value="NTP_hydrolase-rel"/>
</dbReference>
<dbReference type="InterPro" id="IPR022803">
    <property type="entry name" value="Ribosomal_uL5_dom_sf"/>
</dbReference>
<dbReference type="HAMAP" id="MF_01112">
    <property type="entry name" value="UPF0201"/>
    <property type="match status" value="1"/>
</dbReference>
<comment type="similarity">
    <text evidence="3">Belongs to the UPF0200 family.</text>
</comment>
<protein>
    <recommendedName>
        <fullName evidence="3 4">Multifunctional fusion protein</fullName>
    </recommendedName>
    <domain>
        <recommendedName>
            <fullName evidence="3">UPF0200 protein ENP88_05675</fullName>
        </recommendedName>
    </domain>
    <domain>
        <recommendedName>
            <fullName evidence="4">UPF0201 protein ENP88_05675</fullName>
        </recommendedName>
    </domain>
</protein>
<evidence type="ECO:0000256" key="1">
    <source>
        <dbReference type="ARBA" id="ARBA00022741"/>
    </source>
</evidence>
<dbReference type="PANTHER" id="PTHR41930">
    <property type="entry name" value="UPF0200 PROTEIN MJ1399"/>
    <property type="match status" value="1"/>
</dbReference>
<keyword evidence="5" id="KW-0966">Cell projection</keyword>
<evidence type="ECO:0000256" key="4">
    <source>
        <dbReference type="HAMAP-Rule" id="MF_01112"/>
    </source>
</evidence>
<dbReference type="GO" id="GO:0005524">
    <property type="term" value="F:ATP binding"/>
    <property type="evidence" value="ECO:0007669"/>
    <property type="project" value="UniProtKB-UniRule"/>
</dbReference>
<reference evidence="5" key="1">
    <citation type="journal article" date="2020" name="mSystems">
        <title>Genome- and Community-Level Interaction Insights into Carbon Utilization and Element Cycling Functions of Hydrothermarchaeota in Hydrothermal Sediment.</title>
        <authorList>
            <person name="Zhou Z."/>
            <person name="Liu Y."/>
            <person name="Xu W."/>
            <person name="Pan J."/>
            <person name="Luo Z.H."/>
            <person name="Li M."/>
        </authorList>
    </citation>
    <scope>NUCLEOTIDE SEQUENCE [LARGE SCALE GENOMIC DNA]</scope>
    <source>
        <strain evidence="5">SpSt-26</strain>
    </source>
</reference>
<comment type="caution">
    <text evidence="5">The sequence shown here is derived from an EMBL/GenBank/DDBJ whole genome shotgun (WGS) entry which is preliminary data.</text>
</comment>
<dbReference type="Pfam" id="PF13207">
    <property type="entry name" value="AAA_17"/>
    <property type="match status" value="1"/>
</dbReference>
<dbReference type="AlphaFoldDB" id="A0A7J2TJ61"/>
<organism evidence="5">
    <name type="scientific">Archaeoglobus fulgidus</name>
    <dbReference type="NCBI Taxonomy" id="2234"/>
    <lineage>
        <taxon>Archaea</taxon>
        <taxon>Methanobacteriati</taxon>
        <taxon>Methanobacteriota</taxon>
        <taxon>Archaeoglobi</taxon>
        <taxon>Archaeoglobales</taxon>
        <taxon>Archaeoglobaceae</taxon>
        <taxon>Archaeoglobus</taxon>
    </lineage>
</organism>
<dbReference type="SUPFAM" id="SSF55282">
    <property type="entry name" value="RL5-like"/>
    <property type="match status" value="1"/>
</dbReference>
<dbReference type="InterPro" id="IPR027417">
    <property type="entry name" value="P-loop_NTPase"/>
</dbReference>
<dbReference type="SUPFAM" id="SSF52540">
    <property type="entry name" value="P-loop containing nucleoside triphosphate hydrolases"/>
    <property type="match status" value="1"/>
</dbReference>
<evidence type="ECO:0000256" key="3">
    <source>
        <dbReference type="HAMAP-Rule" id="MF_01111"/>
    </source>
</evidence>
<dbReference type="PANTHER" id="PTHR41930:SF1">
    <property type="entry name" value="DEPHOSPHO-COA KINASE"/>
    <property type="match status" value="1"/>
</dbReference>
<accession>A0A7J2TJ61</accession>
<dbReference type="InterPro" id="IPR002739">
    <property type="entry name" value="PAB1135-like"/>
</dbReference>
<sequence length="312" mass="35386">MIIAFVGYPLSGKSTAAEVARELGIPVVTMGDAIREEALKRGLELNAENMRRIADEIRKKEGMDAIAKRCIKKIRSLGPVVLVDGIRGIDEVEVFKKEFGSVILIAIEAPLELRFQRARQRGRSDDVSRIEDLIERDRIEESWGLKRAMEIADFTIENTGNLEEFKEKIKALLKKLLSVEVEIETLINPTEVEEKVVKAVKNLFPDAKIDISDGKLFAVARDLKHFKELLKRQKILDTARSELIRGRRGNEVVVYLNKQTATVSRINFCEEDAVLSPLKVTFRLLGVPFQRFLDYLAPMTKDGKPINELDEL</sequence>